<sequence>MCSIIHGQNGEGGGGGGGGSIRPGALQFPCADWSQPGVSSAAPSLILPRTLGLSARVFGPHAPQSVCRMCLRWWRELTSGAHLRSSPQRAHLRSSPQELTSGAHLRSSPQELTSGAHLRSSPQELTSESSPQELTSESSPQELTSGAHLRSSPQRAHLRELTSGAHLRSSPQELTSGAIHIFGEAGLITIDVSVNTAVILMSPLCTCLRHSAPVCATLHLSAPLCTCLRHALSSWSKK</sequence>
<dbReference type="EMBL" id="OZ035825">
    <property type="protein sequence ID" value="CAL1602622.1"/>
    <property type="molecule type" value="Genomic_DNA"/>
</dbReference>
<dbReference type="Proteomes" id="UP001497482">
    <property type="component" value="Chromosome 3"/>
</dbReference>
<evidence type="ECO:0000313" key="2">
    <source>
        <dbReference type="EMBL" id="CAL1602622.1"/>
    </source>
</evidence>
<keyword evidence="3" id="KW-1185">Reference proteome</keyword>
<accession>A0AAV2LSZ1</accession>
<feature type="compositionally biased region" description="Polar residues" evidence="1">
    <location>
        <begin position="120"/>
        <end position="144"/>
    </location>
</feature>
<protein>
    <submittedName>
        <fullName evidence="2">Uncharacterized protein</fullName>
    </submittedName>
</protein>
<organism evidence="2 3">
    <name type="scientific">Knipowitschia caucasica</name>
    <name type="common">Caucasian dwarf goby</name>
    <name type="synonym">Pomatoschistus caucasicus</name>
    <dbReference type="NCBI Taxonomy" id="637954"/>
    <lineage>
        <taxon>Eukaryota</taxon>
        <taxon>Metazoa</taxon>
        <taxon>Chordata</taxon>
        <taxon>Craniata</taxon>
        <taxon>Vertebrata</taxon>
        <taxon>Euteleostomi</taxon>
        <taxon>Actinopterygii</taxon>
        <taxon>Neopterygii</taxon>
        <taxon>Teleostei</taxon>
        <taxon>Neoteleostei</taxon>
        <taxon>Acanthomorphata</taxon>
        <taxon>Gobiaria</taxon>
        <taxon>Gobiiformes</taxon>
        <taxon>Gobioidei</taxon>
        <taxon>Gobiidae</taxon>
        <taxon>Gobiinae</taxon>
        <taxon>Knipowitschia</taxon>
    </lineage>
</organism>
<evidence type="ECO:0000313" key="3">
    <source>
        <dbReference type="Proteomes" id="UP001497482"/>
    </source>
</evidence>
<evidence type="ECO:0000256" key="1">
    <source>
        <dbReference type="SAM" id="MobiDB-lite"/>
    </source>
</evidence>
<reference evidence="2 3" key="1">
    <citation type="submission" date="2024-04" db="EMBL/GenBank/DDBJ databases">
        <authorList>
            <person name="Waldvogel A.-M."/>
            <person name="Schoenle A."/>
        </authorList>
    </citation>
    <scope>NUCLEOTIDE SEQUENCE [LARGE SCALE GENOMIC DNA]</scope>
</reference>
<feature type="region of interest" description="Disordered" evidence="1">
    <location>
        <begin position="1"/>
        <end position="21"/>
    </location>
</feature>
<dbReference type="AlphaFoldDB" id="A0AAV2LSZ1"/>
<feature type="compositionally biased region" description="Gly residues" evidence="1">
    <location>
        <begin position="9"/>
        <end position="21"/>
    </location>
</feature>
<gene>
    <name evidence="2" type="ORF">KC01_LOCUS30371</name>
</gene>
<feature type="region of interest" description="Disordered" evidence="1">
    <location>
        <begin position="84"/>
        <end position="154"/>
    </location>
</feature>
<name>A0AAV2LSZ1_KNICA</name>
<proteinExistence type="predicted"/>